<dbReference type="EMBL" id="AP026801">
    <property type="protein sequence ID" value="BDR55764.1"/>
    <property type="molecule type" value="Genomic_DNA"/>
</dbReference>
<reference evidence="1 2" key="1">
    <citation type="journal article" date="2023" name="Microbiol. Spectr.">
        <title>Symbiosis of Carpenter Bees with Uncharacterized Lactic Acid Bacteria Showing NAD Auxotrophy.</title>
        <authorList>
            <person name="Kawasaki S."/>
            <person name="Ozawa K."/>
            <person name="Mori T."/>
            <person name="Yamamoto A."/>
            <person name="Ito M."/>
            <person name="Ohkuma M."/>
            <person name="Sakamoto M."/>
            <person name="Matsutani M."/>
        </authorList>
    </citation>
    <scope>NUCLEOTIDE SEQUENCE [LARGE SCALE GENOMIC DNA]</scope>
    <source>
        <strain evidence="1 2">KimC2</strain>
    </source>
</reference>
<protein>
    <submittedName>
        <fullName evidence="1">Uncharacterized protein</fullName>
    </submittedName>
</protein>
<evidence type="ECO:0000313" key="1">
    <source>
        <dbReference type="EMBL" id="BDR55764.1"/>
    </source>
</evidence>
<gene>
    <name evidence="1" type="ORF">KIMC2_03260</name>
</gene>
<dbReference type="KEGG" id="xak:KIMC2_03260"/>
<dbReference type="AlphaFoldDB" id="A0AAU9CWN2"/>
<keyword evidence="2" id="KW-1185">Reference proteome</keyword>
<accession>A0AAU9CWN2</accession>
<organism evidence="1 2">
    <name type="scientific">Xylocopilactobacillus apis</name>
    <dbReference type="NCBI Taxonomy" id="2932183"/>
    <lineage>
        <taxon>Bacteria</taxon>
        <taxon>Bacillati</taxon>
        <taxon>Bacillota</taxon>
        <taxon>Bacilli</taxon>
        <taxon>Lactobacillales</taxon>
        <taxon>Lactobacillaceae</taxon>
        <taxon>Xylocopilactobacillus</taxon>
    </lineage>
</organism>
<evidence type="ECO:0000313" key="2">
    <source>
        <dbReference type="Proteomes" id="UP001321804"/>
    </source>
</evidence>
<name>A0AAU9CWN2_9LACO</name>
<dbReference type="Proteomes" id="UP001321804">
    <property type="component" value="Chromosome"/>
</dbReference>
<proteinExistence type="predicted"/>
<sequence>MIIDKVYFCWAFTIDAIKSIMDKDRKTGESAEGIFFWACDVIILDQIDVQQKVHFLIKLILKI</sequence>